<feature type="domain" description="CCHC-type" evidence="4">
    <location>
        <begin position="539"/>
        <end position="553"/>
    </location>
</feature>
<dbReference type="SMART" id="SM00343">
    <property type="entry name" value="ZnF_C2HC"/>
    <property type="match status" value="2"/>
</dbReference>
<feature type="compositionally biased region" description="Basic and acidic residues" evidence="3">
    <location>
        <begin position="338"/>
        <end position="357"/>
    </location>
</feature>
<dbReference type="Gene3D" id="4.10.60.10">
    <property type="entry name" value="Zinc finger, CCHC-type"/>
    <property type="match status" value="1"/>
</dbReference>
<feature type="domain" description="CCHC-type" evidence="4">
    <location>
        <begin position="609"/>
        <end position="622"/>
    </location>
</feature>
<dbReference type="EMBL" id="JAUUTY010000004">
    <property type="protein sequence ID" value="KAK1642413.1"/>
    <property type="molecule type" value="Genomic_DNA"/>
</dbReference>
<keyword evidence="1" id="KW-0479">Metal-binding</keyword>
<dbReference type="InterPro" id="IPR036875">
    <property type="entry name" value="Znf_CCHC_sf"/>
</dbReference>
<evidence type="ECO:0000256" key="1">
    <source>
        <dbReference type="PROSITE-ProRule" id="PRU00047"/>
    </source>
</evidence>
<dbReference type="GO" id="GO:0008270">
    <property type="term" value="F:zinc ion binding"/>
    <property type="evidence" value="ECO:0007669"/>
    <property type="project" value="UniProtKB-KW"/>
</dbReference>
<protein>
    <recommendedName>
        <fullName evidence="4">CCHC-type domain-containing protein</fullName>
    </recommendedName>
</protein>
<feature type="compositionally biased region" description="Low complexity" evidence="3">
    <location>
        <begin position="567"/>
        <end position="580"/>
    </location>
</feature>
<evidence type="ECO:0000313" key="6">
    <source>
        <dbReference type="Proteomes" id="UP001231189"/>
    </source>
</evidence>
<dbReference type="Proteomes" id="UP001231189">
    <property type="component" value="Unassembled WGS sequence"/>
</dbReference>
<accession>A0AAD8S014</accession>
<feature type="compositionally biased region" description="Basic and acidic residues" evidence="3">
    <location>
        <begin position="581"/>
        <end position="599"/>
    </location>
</feature>
<proteinExistence type="predicted"/>
<gene>
    <name evidence="5" type="ORF">QYE76_060218</name>
</gene>
<reference evidence="5" key="1">
    <citation type="submission" date="2023-07" db="EMBL/GenBank/DDBJ databases">
        <title>A chromosome-level genome assembly of Lolium multiflorum.</title>
        <authorList>
            <person name="Chen Y."/>
            <person name="Copetti D."/>
            <person name="Kolliker R."/>
            <person name="Studer B."/>
        </authorList>
    </citation>
    <scope>NUCLEOTIDE SEQUENCE</scope>
    <source>
        <strain evidence="5">02402/16</strain>
        <tissue evidence="5">Leaf</tissue>
    </source>
</reference>
<feature type="compositionally biased region" description="Basic and acidic residues" evidence="3">
    <location>
        <begin position="76"/>
        <end position="91"/>
    </location>
</feature>
<feature type="coiled-coil region" evidence="2">
    <location>
        <begin position="422"/>
        <end position="485"/>
    </location>
</feature>
<dbReference type="InterPro" id="IPR001878">
    <property type="entry name" value="Znf_CCHC"/>
</dbReference>
<feature type="region of interest" description="Disordered" evidence="3">
    <location>
        <begin position="553"/>
        <end position="600"/>
    </location>
</feature>
<evidence type="ECO:0000259" key="4">
    <source>
        <dbReference type="PROSITE" id="PS50158"/>
    </source>
</evidence>
<evidence type="ECO:0000313" key="5">
    <source>
        <dbReference type="EMBL" id="KAK1642413.1"/>
    </source>
</evidence>
<feature type="region of interest" description="Disordered" evidence="3">
    <location>
        <begin position="124"/>
        <end position="222"/>
    </location>
</feature>
<keyword evidence="6" id="KW-1185">Reference proteome</keyword>
<keyword evidence="1" id="KW-0863">Zinc-finger</keyword>
<feature type="region of interest" description="Disordered" evidence="3">
    <location>
        <begin position="71"/>
        <end position="91"/>
    </location>
</feature>
<name>A0AAD8S014_LOLMU</name>
<evidence type="ECO:0000256" key="3">
    <source>
        <dbReference type="SAM" id="MobiDB-lite"/>
    </source>
</evidence>
<organism evidence="5 6">
    <name type="scientific">Lolium multiflorum</name>
    <name type="common">Italian ryegrass</name>
    <name type="synonym">Lolium perenne subsp. multiflorum</name>
    <dbReference type="NCBI Taxonomy" id="4521"/>
    <lineage>
        <taxon>Eukaryota</taxon>
        <taxon>Viridiplantae</taxon>
        <taxon>Streptophyta</taxon>
        <taxon>Embryophyta</taxon>
        <taxon>Tracheophyta</taxon>
        <taxon>Spermatophyta</taxon>
        <taxon>Magnoliopsida</taxon>
        <taxon>Liliopsida</taxon>
        <taxon>Poales</taxon>
        <taxon>Poaceae</taxon>
        <taxon>BOP clade</taxon>
        <taxon>Pooideae</taxon>
        <taxon>Poodae</taxon>
        <taxon>Poeae</taxon>
        <taxon>Poeae Chloroplast Group 2 (Poeae type)</taxon>
        <taxon>Loliodinae</taxon>
        <taxon>Loliinae</taxon>
        <taxon>Lolium</taxon>
    </lineage>
</organism>
<sequence>MTAVAAASEMFPATSSAGERVADSAPASLPAGVGRLYCCGTPPLLHLVELHQHLTVVSFFVTVSFHGHASKVRSHTAHERMTSSGDRHQGHHKDYLDACLEGSFTSKEVEARWDLLERIQSNTEDWDNDKGKESGYVEKPPFKPLPPKEGNEEKEKKKKKGTKKKKKRGNKKKEVSRISVSSPVPPGAAVGQSGTQPGPPGAAAGKIGSQPGVPGAATGLPRGTRAQELPAVSPVHRVLLPGNSVASPVHRVMLPGSPVYGPVPPEFHSFLRDDMKCKSSHDIWTKIRGAFGKSMNHMAGGISEELSSPSHHEELQVASTSGRDILSSSSTSPTCGKTQEEIEQSMRHETLMNEDSKTSSSSSSDMHMCLMAKGPKVTPTLDPNTSSNDDSDDDDENSMLKELFYVRCTLRGDALVKFDYLMDSLKERNESIEELESHIENEERGFNLLRQELKNESTCISTNHVEEIEELKAQVLSLKKDLEKRHEGKSALDKMLSVQQSPNDKSGLGFNSNNKNKSKRKSNKKKVQDKVKDPAKLVCFKCKVKGHHVRSCPLKKKKHLSEKQQGKRPQGQGQAQAQPQVEDRPLPKKNQDIVPQEKKSIKKRKGNTCYLCREKGHLASSCLSGTLSNPIIVDDDYSLGKDKDGNVFAKFVGTQSGFKKRTIWVAKPIVTNLLGPNLVGDQQAQT</sequence>
<dbReference type="SUPFAM" id="SSF57756">
    <property type="entry name" value="Retrovirus zinc finger-like domains"/>
    <property type="match status" value="2"/>
</dbReference>
<dbReference type="PROSITE" id="PS50158">
    <property type="entry name" value="ZF_CCHC"/>
    <property type="match status" value="2"/>
</dbReference>
<keyword evidence="1" id="KW-0862">Zinc</keyword>
<dbReference type="AlphaFoldDB" id="A0AAD8S014"/>
<dbReference type="GO" id="GO:0003676">
    <property type="term" value="F:nucleic acid binding"/>
    <property type="evidence" value="ECO:0007669"/>
    <property type="project" value="InterPro"/>
</dbReference>
<feature type="region of interest" description="Disordered" evidence="3">
    <location>
        <begin position="301"/>
        <end position="396"/>
    </location>
</feature>
<feature type="region of interest" description="Disordered" evidence="3">
    <location>
        <begin position="496"/>
        <end position="530"/>
    </location>
</feature>
<feature type="compositionally biased region" description="Basic residues" evidence="3">
    <location>
        <begin position="516"/>
        <end position="525"/>
    </location>
</feature>
<evidence type="ECO:0000256" key="2">
    <source>
        <dbReference type="SAM" id="Coils"/>
    </source>
</evidence>
<keyword evidence="2" id="KW-0175">Coiled coil</keyword>
<feature type="compositionally biased region" description="Polar residues" evidence="3">
    <location>
        <begin position="317"/>
        <end position="337"/>
    </location>
</feature>
<feature type="compositionally biased region" description="Basic residues" evidence="3">
    <location>
        <begin position="156"/>
        <end position="171"/>
    </location>
</feature>
<comment type="caution">
    <text evidence="5">The sequence shown here is derived from an EMBL/GenBank/DDBJ whole genome shotgun (WGS) entry which is preliminary data.</text>
</comment>